<name>A0A2N8HF86_9BACT</name>
<accession>A0A2N8HF86</accession>
<evidence type="ECO:0000313" key="2">
    <source>
        <dbReference type="Proteomes" id="UP000236000"/>
    </source>
</evidence>
<dbReference type="AlphaFoldDB" id="A0A2N8HF86"/>
<reference evidence="1 2" key="1">
    <citation type="journal article" date="2017" name="BMC Genomics">
        <title>Genome sequencing of 39 Akkermansia muciniphila isolates reveals its population structure, genomic and functional diverisity, and global distribution in mammalian gut microbiotas.</title>
        <authorList>
            <person name="Guo X."/>
            <person name="Li S."/>
            <person name="Zhang J."/>
            <person name="Wu F."/>
            <person name="Li X."/>
            <person name="Wu D."/>
            <person name="Zhang M."/>
            <person name="Ou Z."/>
            <person name="Jie Z."/>
            <person name="Yan Q."/>
            <person name="Li P."/>
            <person name="Yi J."/>
            <person name="Peng Y."/>
        </authorList>
    </citation>
    <scope>NUCLEOTIDE SEQUENCE [LARGE SCALE GENOMIC DNA]</scope>
    <source>
        <strain evidence="1 2">GP24</strain>
    </source>
</reference>
<comment type="caution">
    <text evidence="1">The sequence shown here is derived from an EMBL/GenBank/DDBJ whole genome shotgun (WGS) entry which is preliminary data.</text>
</comment>
<dbReference type="EMBL" id="PJKA01000006">
    <property type="protein sequence ID" value="PNC18943.1"/>
    <property type="molecule type" value="Genomic_DNA"/>
</dbReference>
<dbReference type="Proteomes" id="UP000236000">
    <property type="component" value="Unassembled WGS sequence"/>
</dbReference>
<protein>
    <submittedName>
        <fullName evidence="1">Uncharacterized protein</fullName>
    </submittedName>
</protein>
<proteinExistence type="predicted"/>
<evidence type="ECO:0000313" key="1">
    <source>
        <dbReference type="EMBL" id="PNC18943.1"/>
    </source>
</evidence>
<gene>
    <name evidence="1" type="ORF">CXU22_03890</name>
</gene>
<sequence length="60" mass="6461">MRAIPRCGIYTDNVFSHDGSAKKKGITRTGGKRGRSLPCIRGIPVKKTACRGESATGRLE</sequence>
<organism evidence="1 2">
    <name type="scientific">Akkermansia muciniphila</name>
    <dbReference type="NCBI Taxonomy" id="239935"/>
    <lineage>
        <taxon>Bacteria</taxon>
        <taxon>Pseudomonadati</taxon>
        <taxon>Verrucomicrobiota</taxon>
        <taxon>Verrucomicrobiia</taxon>
        <taxon>Verrucomicrobiales</taxon>
        <taxon>Akkermansiaceae</taxon>
        <taxon>Akkermansia</taxon>
    </lineage>
</organism>